<dbReference type="Proteomes" id="UP000011841">
    <property type="component" value="Chromosome"/>
</dbReference>
<dbReference type="eggNOG" id="ENOG5030WQY">
    <property type="taxonomic scope" value="Bacteria"/>
</dbReference>
<protein>
    <recommendedName>
        <fullName evidence="4">Twin-arginine translocation pathway signal</fullName>
    </recommendedName>
</protein>
<organism evidence="2 3">
    <name type="scientific">Bradyrhizobium oligotrophicum S58</name>
    <dbReference type="NCBI Taxonomy" id="1245469"/>
    <lineage>
        <taxon>Bacteria</taxon>
        <taxon>Pseudomonadati</taxon>
        <taxon>Pseudomonadota</taxon>
        <taxon>Alphaproteobacteria</taxon>
        <taxon>Hyphomicrobiales</taxon>
        <taxon>Nitrobacteraceae</taxon>
        <taxon>Bradyrhizobium</taxon>
    </lineage>
</organism>
<sequence>MTTDCHRPIHWRLALAAGLFACGTLLSGCAGMSDSVSTAFADPAKYDLYDCKQLEAERKALAGRTAELQGLMAKAETGAGGAVVAEVAYRNDYIAVRGQSQFAEEAWRRNKCVETPPAPVAAKGGKPVKPARTVRPMASTSPRTPSTLPRDGSVY</sequence>
<dbReference type="PATRIC" id="fig|1245469.3.peg.4791"/>
<feature type="compositionally biased region" description="Polar residues" evidence="1">
    <location>
        <begin position="138"/>
        <end position="147"/>
    </location>
</feature>
<dbReference type="AlphaFoldDB" id="M4ZWE7"/>
<proteinExistence type="predicted"/>
<evidence type="ECO:0000256" key="1">
    <source>
        <dbReference type="SAM" id="MobiDB-lite"/>
    </source>
</evidence>
<dbReference type="EMBL" id="AP012603">
    <property type="protein sequence ID" value="BAM90665.1"/>
    <property type="molecule type" value="Genomic_DNA"/>
</dbReference>
<dbReference type="KEGG" id="aol:S58_46840"/>
<evidence type="ECO:0000313" key="3">
    <source>
        <dbReference type="Proteomes" id="UP000011841"/>
    </source>
</evidence>
<dbReference type="GeneID" id="301818463"/>
<name>M4ZWE7_9BRAD</name>
<feature type="region of interest" description="Disordered" evidence="1">
    <location>
        <begin position="117"/>
        <end position="155"/>
    </location>
</feature>
<dbReference type="HOGENOM" id="CLU_151768_0_0_5"/>
<reference evidence="2 3" key="1">
    <citation type="journal article" date="2013" name="Appl. Environ. Microbiol.">
        <title>Genome analysis suggests that the soil oligotrophic bacterium Agromonas oligotrophica (Bradyrhizobium oligotrophicum) is a nitrogen-fixing symbiont of Aeschynomene indica.</title>
        <authorList>
            <person name="Okubo T."/>
            <person name="Fukushima S."/>
            <person name="Itakura M."/>
            <person name="Oshima K."/>
            <person name="Longtonglang A."/>
            <person name="Teaumroong N."/>
            <person name="Mitsui H."/>
            <person name="Hattori M."/>
            <person name="Hattori R."/>
            <person name="Hattori T."/>
            <person name="Minamisawa K."/>
        </authorList>
    </citation>
    <scope>NUCLEOTIDE SEQUENCE [LARGE SCALE GENOMIC DNA]</scope>
    <source>
        <strain evidence="2 3">S58</strain>
    </source>
</reference>
<gene>
    <name evidence="2" type="ORF">S58_46840</name>
</gene>
<keyword evidence="3" id="KW-1185">Reference proteome</keyword>
<dbReference type="PROSITE" id="PS51257">
    <property type="entry name" value="PROKAR_LIPOPROTEIN"/>
    <property type="match status" value="1"/>
</dbReference>
<dbReference type="RefSeq" id="WP_015667755.1">
    <property type="nucleotide sequence ID" value="NC_020453.1"/>
</dbReference>
<accession>M4ZWE7</accession>
<dbReference type="OrthoDB" id="8255563at2"/>
<feature type="compositionally biased region" description="Low complexity" evidence="1">
    <location>
        <begin position="120"/>
        <end position="131"/>
    </location>
</feature>
<evidence type="ECO:0008006" key="4">
    <source>
        <dbReference type="Google" id="ProtNLM"/>
    </source>
</evidence>
<evidence type="ECO:0000313" key="2">
    <source>
        <dbReference type="EMBL" id="BAM90665.1"/>
    </source>
</evidence>